<dbReference type="GO" id="GO:0006355">
    <property type="term" value="P:regulation of DNA-templated transcription"/>
    <property type="evidence" value="ECO:0007669"/>
    <property type="project" value="InterPro"/>
</dbReference>
<evidence type="ECO:0000313" key="7">
    <source>
        <dbReference type="Proteomes" id="UP000644875"/>
    </source>
</evidence>
<reference evidence="6 7" key="1">
    <citation type="journal article" date="2021" name="Int. J. Syst. Evol. Microbiol.">
        <title>Streptococcus vicugnae sp. nov., isolated from faeces of alpacas (Vicugna pacos) and cattle (Bos taurus), Streptococcus zalophi sp. nov., and Streptococcus pacificus sp. nov., isolated from respiratory tract of California sea lions (Zalophus californianus).</title>
        <authorList>
            <person name="Volokhov D.V."/>
            <person name="Zagorodnyaya T.A."/>
            <person name="Shen Z."/>
            <person name="Blom J."/>
            <person name="Furtak V.A."/>
            <person name="Eisenberg T."/>
            <person name="Fan P."/>
            <person name="Jeong K.C."/>
            <person name="Gao Y."/>
            <person name="Zhang S."/>
            <person name="Amselle M."/>
        </authorList>
    </citation>
    <scope>NUCLEOTIDE SEQUENCE [LARGE SCALE GENOMIC DNA]</scope>
    <source>
        <strain evidence="7">CSL7508-lung</strain>
    </source>
</reference>
<comment type="caution">
    <text evidence="6">The sequence shown here is derived from an EMBL/GenBank/DDBJ whole genome shotgun (WGS) entry which is preliminary data.</text>
</comment>
<evidence type="ECO:0000256" key="1">
    <source>
        <dbReference type="ARBA" id="ARBA00022737"/>
    </source>
</evidence>
<feature type="domain" description="PRD" evidence="5">
    <location>
        <begin position="197"/>
        <end position="306"/>
    </location>
</feature>
<dbReference type="Proteomes" id="UP000644875">
    <property type="component" value="Unassembled WGS sequence"/>
</dbReference>
<keyword evidence="3" id="KW-0804">Transcription</keyword>
<dbReference type="AlphaFoldDB" id="A0A934UDQ4"/>
<keyword evidence="2" id="KW-0805">Transcription regulation</keyword>
<dbReference type="CDD" id="cd05568">
    <property type="entry name" value="PTS_IIB_bgl_like"/>
    <property type="match status" value="1"/>
</dbReference>
<dbReference type="InterPro" id="IPR036634">
    <property type="entry name" value="PRD_sf"/>
</dbReference>
<dbReference type="PANTHER" id="PTHR30185">
    <property type="entry name" value="CRYPTIC BETA-GLUCOSIDE BGL OPERON ANTITERMINATOR"/>
    <property type="match status" value="1"/>
</dbReference>
<keyword evidence="7" id="KW-1185">Reference proteome</keyword>
<protein>
    <submittedName>
        <fullName evidence="6">Transcription antiterminator</fullName>
    </submittedName>
</protein>
<proteinExistence type="predicted"/>
<dbReference type="GO" id="GO:0008982">
    <property type="term" value="F:protein-N(PI)-phosphohistidine-sugar phosphotransferase activity"/>
    <property type="evidence" value="ECO:0007669"/>
    <property type="project" value="InterPro"/>
</dbReference>
<keyword evidence="1" id="KW-0677">Repeat</keyword>
<dbReference type="Pfam" id="PF00874">
    <property type="entry name" value="PRD"/>
    <property type="match status" value="2"/>
</dbReference>
<gene>
    <name evidence="6" type="ORF">JHK64_05200</name>
</gene>
<dbReference type="PANTHER" id="PTHR30185:SF18">
    <property type="entry name" value="TRANSCRIPTIONAL REGULATOR MTLR"/>
    <property type="match status" value="1"/>
</dbReference>
<evidence type="ECO:0000313" key="6">
    <source>
        <dbReference type="EMBL" id="MBJ8350026.1"/>
    </source>
</evidence>
<dbReference type="InterPro" id="IPR011608">
    <property type="entry name" value="PRD"/>
</dbReference>
<feature type="domain" description="PTS EIIB type-2" evidence="4">
    <location>
        <begin position="421"/>
        <end position="512"/>
    </location>
</feature>
<name>A0A934UDQ4_9STRE</name>
<dbReference type="PROSITE" id="PS51099">
    <property type="entry name" value="PTS_EIIB_TYPE_2"/>
    <property type="match status" value="1"/>
</dbReference>
<evidence type="ECO:0000256" key="2">
    <source>
        <dbReference type="ARBA" id="ARBA00023015"/>
    </source>
</evidence>
<dbReference type="Gene3D" id="1.10.1790.10">
    <property type="entry name" value="PRD domain"/>
    <property type="match status" value="1"/>
</dbReference>
<sequence>MMLLDKKSYDLLSYLINLDEAETVMTISHALGQSRRKIYYHLEKINDALPQHVEQIESYPRVGILLSTEQKEACRKLLDEVSDYHYVMKSDERIKLSAVYIAIFPERVIIDKLMQINDVSRNTVLNDLNELRERLAQKEYSIKLHASKSRGYYFECHPLSLIQFLYKILDGIYHGENTSFIDYFDHRLEETLGLTTYFSKEVHDYIEQFLISSQTSLGKTINSQDSQFMVKILPFILLSYRNMQFSNHIKNGLDQDFDLIWKRKEYVIAKEFAQQLREQFGIQLDHIETGLVAMLMLSFRKDKDSHVESRDYEEMRETLKTFIEKIENCCHIEFLHKDDLLKQLMIHCKALIYRKTYGIFAANSLTAHIKEKYHDLFTITKAHIHVLEENWDLTFDDDEIAYITIHLGGAFKNSKQEIPKTEVILVSDDGIGLQKLLLNQFQHYLPNCNVQAIFTTEQFQSVSDLISEDTLVVSTSSCLEIVLPFLVVNPILSDEDIIRLIHFTKQRSLSDNFYLSEELHKSISQFVREDIDRKALKNQIEKLIRRELMNDIFPRT</sequence>
<feature type="domain" description="PRD" evidence="5">
    <location>
        <begin position="310"/>
        <end position="417"/>
    </location>
</feature>
<dbReference type="PROSITE" id="PS51372">
    <property type="entry name" value="PRD_2"/>
    <property type="match status" value="2"/>
</dbReference>
<accession>A0A934UDQ4</accession>
<dbReference type="RefSeq" id="WP_199567967.1">
    <property type="nucleotide sequence ID" value="NZ_JAENBP010000005.1"/>
</dbReference>
<organism evidence="6 7">
    <name type="scientific">Streptococcus zalophi</name>
    <dbReference type="NCBI Taxonomy" id="640031"/>
    <lineage>
        <taxon>Bacteria</taxon>
        <taxon>Bacillati</taxon>
        <taxon>Bacillota</taxon>
        <taxon>Bacilli</taxon>
        <taxon>Lactobacillales</taxon>
        <taxon>Streptococcaceae</taxon>
        <taxon>Streptococcus</taxon>
    </lineage>
</organism>
<evidence type="ECO:0000259" key="5">
    <source>
        <dbReference type="PROSITE" id="PS51372"/>
    </source>
</evidence>
<dbReference type="InterPro" id="IPR013011">
    <property type="entry name" value="PTS_EIIB_2"/>
</dbReference>
<dbReference type="GO" id="GO:0009401">
    <property type="term" value="P:phosphoenolpyruvate-dependent sugar phosphotransferase system"/>
    <property type="evidence" value="ECO:0007669"/>
    <property type="project" value="InterPro"/>
</dbReference>
<evidence type="ECO:0000259" key="4">
    <source>
        <dbReference type="PROSITE" id="PS51099"/>
    </source>
</evidence>
<dbReference type="InterPro" id="IPR050661">
    <property type="entry name" value="BglG_antiterminators"/>
</dbReference>
<dbReference type="SUPFAM" id="SSF63520">
    <property type="entry name" value="PTS-regulatory domain, PRD"/>
    <property type="match status" value="1"/>
</dbReference>
<dbReference type="EMBL" id="JAENBP010000005">
    <property type="protein sequence ID" value="MBJ8350026.1"/>
    <property type="molecule type" value="Genomic_DNA"/>
</dbReference>
<evidence type="ECO:0000256" key="3">
    <source>
        <dbReference type="ARBA" id="ARBA00023163"/>
    </source>
</evidence>